<reference evidence="2 3" key="1">
    <citation type="submission" date="2019-01" db="EMBL/GenBank/DDBJ databases">
        <title>Draft genome sequence of Cellulomonas takizawaensis strain TKZ-21.</title>
        <authorList>
            <person name="Yamamura H."/>
            <person name="Hayashi T."/>
            <person name="Hamada M."/>
            <person name="Serisawa Y."/>
            <person name="Matsuyama K."/>
            <person name="Nakagawa Y."/>
            <person name="Otoguro M."/>
            <person name="Yanagida F."/>
            <person name="Hayakawa M."/>
        </authorList>
    </citation>
    <scope>NUCLEOTIDE SEQUENCE [LARGE SCALE GENOMIC DNA]</scope>
    <source>
        <strain evidence="2 3">NBRC12680</strain>
    </source>
</reference>
<dbReference type="EMBL" id="BIMR01000300">
    <property type="protein sequence ID" value="GCE78049.1"/>
    <property type="molecule type" value="Genomic_DNA"/>
</dbReference>
<feature type="signal peptide" evidence="1">
    <location>
        <begin position="1"/>
        <end position="26"/>
    </location>
</feature>
<evidence type="ECO:0000256" key="1">
    <source>
        <dbReference type="SAM" id="SignalP"/>
    </source>
</evidence>
<dbReference type="OrthoDB" id="4825010at2"/>
<organism evidence="2 3">
    <name type="scientific">Cellulomonas biazotea</name>
    <dbReference type="NCBI Taxonomy" id="1709"/>
    <lineage>
        <taxon>Bacteria</taxon>
        <taxon>Bacillati</taxon>
        <taxon>Actinomycetota</taxon>
        <taxon>Actinomycetes</taxon>
        <taxon>Micrococcales</taxon>
        <taxon>Cellulomonadaceae</taxon>
        <taxon>Cellulomonas</taxon>
    </lineage>
</organism>
<dbReference type="Proteomes" id="UP000289954">
    <property type="component" value="Unassembled WGS sequence"/>
</dbReference>
<comment type="caution">
    <text evidence="2">The sequence shown here is derived from an EMBL/GenBank/DDBJ whole genome shotgun (WGS) entry which is preliminary data.</text>
</comment>
<sequence>MTPRHLARAATAAVVTVAALALSSCAGDAGAPDGWTRVEDGWLQVDVPDTWTEASTPSDPWSFARQDAEGDDASLLLTGAGTFGYYPADTGRGILLASMQVGGYPDFKVVDQTEPVDSGDLHLTRTDFTYAGEDGGDTLHGVLWVGSDPDTDQAVAVQLTGVDLPDDVVSQVQESIAVLDTDATPEP</sequence>
<accession>A0A402DV70</accession>
<evidence type="ECO:0008006" key="4">
    <source>
        <dbReference type="Google" id="ProtNLM"/>
    </source>
</evidence>
<keyword evidence="1" id="KW-0732">Signal</keyword>
<keyword evidence="3" id="KW-1185">Reference proteome</keyword>
<protein>
    <recommendedName>
        <fullName evidence="4">DUF4245 domain-containing protein</fullName>
    </recommendedName>
</protein>
<evidence type="ECO:0000313" key="2">
    <source>
        <dbReference type="EMBL" id="GCE78049.1"/>
    </source>
</evidence>
<name>A0A402DV70_9CELL</name>
<evidence type="ECO:0000313" key="3">
    <source>
        <dbReference type="Proteomes" id="UP000289954"/>
    </source>
</evidence>
<gene>
    <name evidence="2" type="ORF">CBZ_31050</name>
</gene>
<dbReference type="RefSeq" id="WP_130782685.1">
    <property type="nucleotide sequence ID" value="NZ_BIMR01000300.1"/>
</dbReference>
<feature type="chain" id="PRO_5038860030" description="DUF4245 domain-containing protein" evidence="1">
    <location>
        <begin position="27"/>
        <end position="187"/>
    </location>
</feature>
<dbReference type="AlphaFoldDB" id="A0A402DV70"/>
<proteinExistence type="predicted"/>
<dbReference type="PROSITE" id="PS51257">
    <property type="entry name" value="PROKAR_LIPOPROTEIN"/>
    <property type="match status" value="1"/>
</dbReference>